<keyword evidence="1" id="KW-0433">Leucine-rich repeat</keyword>
<dbReference type="OMA" id="HIMECMD"/>
<dbReference type="InterPro" id="IPR027417">
    <property type="entry name" value="P-loop_NTPase"/>
</dbReference>
<dbReference type="InterPro" id="IPR058192">
    <property type="entry name" value="WHD_ROQ1-like"/>
</dbReference>
<sequence>MAAAAADDSSSSSSRIRGSYDVFLSFRGFDTRKIFVGHLYNALQRKALATFIDTEQLGKGDVLGVLLKAIDASKLSVVVLSENFAYSKWCLLELEKIVECMETKNHIVVPIFYQVDPADVRYVRGSFSKAFEQHEHKSRGTPEERKRWKSALIRAGYINGWDSRKYEDDVKLIDDVVKNVLKQLSNIRESKSNDDLVGMDSHISNMKSLLSAYGSGDICIVGIWGMGGIGKTTIARAVYEEMCGNFDHHCFLYNVKEDFKRKGEAGMQEELLYRISRENGQHLSSKMIMERLSGIKLFVVLDDVDSSDQIDALLGKQCSFGRGSRIIITTRDKGLLREFDVYEPGYLDEDQALELFKKYAFRTIEPSTEYDHLSQSAIKYAQGLPLALKVLGASLYKKSVREWEVEFEKIKKCQHLGIEGVLRTTYEGLDHLQKTVLLDIACFFKEMKKDYATEILEACGFFPISVLPVLVDRALVTSTGYYVVLTMHDLLLDMALGIVRRESSLSRLTSSDEIEEVLTQNMDTKAVESIDLDLYHSKGIRINAKAFVRMTKLRLLRIRYNRSIDFVDDYYGSRGELYHLIDDCKQQVSGELKFLSHELRCLIWHGCPLKSLPSNFNPKHLVDLDMRSSRIRQLWKGTKLLKKLKYIDLSLSLYLKETPDLTEATNLEKVNLEGCTSLLEVHPSISDLKNLAFLSLKGCKELKILPSSFCMESLKTLELSGCSNVDKFPEISEVMAELPRLSLDKTAIKELPSSIKNLRGLVTLSLKDCRELESLPSSICQLKSLRYVTLSGCSKFKVFPKIVGVEDMKGLIELHMDGTSIEEFLPSISALKELVVLSLRDCKQLKSLPSSIHMKSLDTLILSGCSNLQKFPEISEKMWRLSELHLDDVAIEELPLSIKNLCQLESLSLKDCGELKSLPSSIFELESLSMITVSGCSKFKVFPQNEEDLEGLQKLVTLRLEDCGELRSLPSSICQLKSLRFVALSGCSKFEVFPEILEAMEELRELHLDGTSVKDLSPSIERLKRIMLLNMRNCRSLIFLPENICNLSYLTGLTLSGCLNLHNLPKNLGKLESLVDLEVQGSGIEQPFSLLQPKKSPSSSANCLVGMDRHINKMQSLLCLDQVDDVRIVGICGIGGIGKTTIATAVYDKIAPQFEHHCFLENVKEGFTKHSAEQMQEELLTRILKVKVQSLSILNRGSNMLIERLGTKKVLVVLDDIDDITQIETLLEKPYSFGGGSRIIVTTRKEELMSGFKIYRPQLSNAEAVEIFRHFAFRTIEPSRGYDDLSQRAAQHAQVPLDLKVWGAFLFNKSIHEWEDALTDKHTVYWVLTTHFYGLHYSERNILIDVAWFFEGMKKEYATKILHNCGLFPYSALRGLIDRSLVSISERDGTIKLHDLLQGIVRDCVRHEDEHEPGNRSRLEGYQGIRCLSTPDQVTKAVEVVTLDLSNSKEVYFIAEAFVTMKKLRLLRLYDNGSINCKQHVIGDFEFISHELRCLIWHRYPVKSLPSNFHPKNLVDLDMRFSRLELLWEGTKLLKYLTFINLSHSQYLKEIPDLTTATNLEKLILDGCTSLFEVHPSIWNRKNLIFLSLKGCRQLEILPTNIHMKSLKTLNLSGCTNLEKFPEISEVMMELSELGLDETAIKKLPSSIERLQGLNVLSMRNCTSLVSLPDSICSLAHLTFLNLSGCSKLSDFPYSLRNTQSLTISGLEELTFFMRNKEIESEISSDEFISLSENSSESGEEVDGKEERVEMEGVVQRDDCSTVGGILGALYCFLSWLHGLYVRGKGRLGRRIHGIVRESLH</sequence>
<dbReference type="GO" id="GO:0043531">
    <property type="term" value="F:ADP binding"/>
    <property type="evidence" value="ECO:0007669"/>
    <property type="project" value="InterPro"/>
</dbReference>
<dbReference type="InterPro" id="IPR032675">
    <property type="entry name" value="LRR_dom_sf"/>
</dbReference>
<dbReference type="Gene3D" id="3.40.50.10140">
    <property type="entry name" value="Toll/interleukin-1 receptor homology (TIR) domain"/>
    <property type="match status" value="1"/>
</dbReference>
<dbReference type="InterPro" id="IPR000157">
    <property type="entry name" value="TIR_dom"/>
</dbReference>
<dbReference type="InterPro" id="IPR055414">
    <property type="entry name" value="LRR_R13L4/SHOC2-like"/>
</dbReference>
<feature type="domain" description="TIR" evidence="5">
    <location>
        <begin position="18"/>
        <end position="184"/>
    </location>
</feature>
<dbReference type="SUPFAM" id="SSF52200">
    <property type="entry name" value="Toll/Interleukin receptor TIR domain"/>
    <property type="match status" value="1"/>
</dbReference>
<dbReference type="GO" id="GO:0016787">
    <property type="term" value="F:hydrolase activity"/>
    <property type="evidence" value="ECO:0007669"/>
    <property type="project" value="UniProtKB-KW"/>
</dbReference>
<evidence type="ECO:0000256" key="1">
    <source>
        <dbReference type="ARBA" id="ARBA00022614"/>
    </source>
</evidence>
<dbReference type="Pfam" id="PF23282">
    <property type="entry name" value="WHD_ROQ1"/>
    <property type="match status" value="2"/>
</dbReference>
<dbReference type="InterPro" id="IPR011713">
    <property type="entry name" value="Leu-rich_rpt_3"/>
</dbReference>
<keyword evidence="4" id="KW-0520">NAD</keyword>
<dbReference type="SUPFAM" id="SSF52058">
    <property type="entry name" value="L domain-like"/>
    <property type="match status" value="3"/>
</dbReference>
<evidence type="ECO:0000256" key="3">
    <source>
        <dbReference type="ARBA" id="ARBA00022821"/>
    </source>
</evidence>
<keyword evidence="7" id="KW-1185">Reference proteome</keyword>
<keyword evidence="2" id="KW-0677">Repeat</keyword>
<dbReference type="Pfam" id="PF00931">
    <property type="entry name" value="NB-ARC"/>
    <property type="match status" value="2"/>
</dbReference>
<dbReference type="Pfam" id="PF01582">
    <property type="entry name" value="TIR"/>
    <property type="match status" value="1"/>
</dbReference>
<dbReference type="Pfam" id="PF23598">
    <property type="entry name" value="LRR_14"/>
    <property type="match status" value="2"/>
</dbReference>
<dbReference type="FunFam" id="3.80.10.10:FF:000386">
    <property type="entry name" value="Disease resistance protein RPS4"/>
    <property type="match status" value="1"/>
</dbReference>
<dbReference type="FunFam" id="3.40.50.10140:FF:000007">
    <property type="entry name" value="Disease resistance protein (TIR-NBS-LRR class)"/>
    <property type="match status" value="1"/>
</dbReference>
<proteinExistence type="predicted"/>
<dbReference type="GO" id="GO:0051707">
    <property type="term" value="P:response to other organism"/>
    <property type="evidence" value="ECO:0007669"/>
    <property type="project" value="UniProtKB-ARBA"/>
</dbReference>
<name>A0A2P6SMP5_ROSCH</name>
<dbReference type="OrthoDB" id="1394818at2759"/>
<dbReference type="InterPro" id="IPR002182">
    <property type="entry name" value="NB-ARC"/>
</dbReference>
<dbReference type="SUPFAM" id="SSF52540">
    <property type="entry name" value="P-loop containing nucleoside triphosphate hydrolases"/>
    <property type="match status" value="2"/>
</dbReference>
<dbReference type="GO" id="GO:0006952">
    <property type="term" value="P:defense response"/>
    <property type="evidence" value="ECO:0007669"/>
    <property type="project" value="UniProtKB-KW"/>
</dbReference>
<dbReference type="SMART" id="SM00255">
    <property type="entry name" value="TIR"/>
    <property type="match status" value="1"/>
</dbReference>
<dbReference type="PROSITE" id="PS50104">
    <property type="entry name" value="TIR"/>
    <property type="match status" value="1"/>
</dbReference>
<dbReference type="Gene3D" id="3.40.50.300">
    <property type="entry name" value="P-loop containing nucleotide triphosphate hydrolases"/>
    <property type="match status" value="2"/>
</dbReference>
<protein>
    <submittedName>
        <fullName evidence="6">Putative TIR domain, P-loop containing nucleoside triphosphate hydrolase</fullName>
    </submittedName>
</protein>
<accession>A0A2P6SMP5</accession>
<dbReference type="Pfam" id="PF07725">
    <property type="entry name" value="LRR_3"/>
    <property type="match status" value="2"/>
</dbReference>
<dbReference type="Proteomes" id="UP000238479">
    <property type="component" value="Chromosome 1"/>
</dbReference>
<reference evidence="6 7" key="1">
    <citation type="journal article" date="2018" name="Nat. Genet.">
        <title>The Rosa genome provides new insights in the design of modern roses.</title>
        <authorList>
            <person name="Bendahmane M."/>
        </authorList>
    </citation>
    <scope>NUCLEOTIDE SEQUENCE [LARGE SCALE GENOMIC DNA]</scope>
    <source>
        <strain evidence="7">cv. Old Blush</strain>
    </source>
</reference>
<dbReference type="Pfam" id="PF23286">
    <property type="entry name" value="LRR_13"/>
    <property type="match status" value="1"/>
</dbReference>
<dbReference type="GO" id="GO:0007165">
    <property type="term" value="P:signal transduction"/>
    <property type="evidence" value="ECO:0007669"/>
    <property type="project" value="InterPro"/>
</dbReference>
<dbReference type="InterPro" id="IPR044974">
    <property type="entry name" value="Disease_R_plants"/>
</dbReference>
<evidence type="ECO:0000259" key="5">
    <source>
        <dbReference type="PROSITE" id="PS50104"/>
    </source>
</evidence>
<keyword evidence="3" id="KW-0611">Plant defense</keyword>
<evidence type="ECO:0000313" key="7">
    <source>
        <dbReference type="Proteomes" id="UP000238479"/>
    </source>
</evidence>
<organism evidence="6 7">
    <name type="scientific">Rosa chinensis</name>
    <name type="common">China rose</name>
    <dbReference type="NCBI Taxonomy" id="74649"/>
    <lineage>
        <taxon>Eukaryota</taxon>
        <taxon>Viridiplantae</taxon>
        <taxon>Streptophyta</taxon>
        <taxon>Embryophyta</taxon>
        <taxon>Tracheophyta</taxon>
        <taxon>Spermatophyta</taxon>
        <taxon>Magnoliopsida</taxon>
        <taxon>eudicotyledons</taxon>
        <taxon>Gunneridae</taxon>
        <taxon>Pentapetalae</taxon>
        <taxon>rosids</taxon>
        <taxon>fabids</taxon>
        <taxon>Rosales</taxon>
        <taxon>Rosaceae</taxon>
        <taxon>Rosoideae</taxon>
        <taxon>Rosoideae incertae sedis</taxon>
        <taxon>Rosa</taxon>
    </lineage>
</organism>
<dbReference type="PANTHER" id="PTHR11017">
    <property type="entry name" value="LEUCINE-RICH REPEAT-CONTAINING PROTEIN"/>
    <property type="match status" value="1"/>
</dbReference>
<keyword evidence="6" id="KW-0378">Hydrolase</keyword>
<dbReference type="Gene3D" id="1.10.8.430">
    <property type="entry name" value="Helical domain of apoptotic protease-activating factors"/>
    <property type="match status" value="1"/>
</dbReference>
<evidence type="ECO:0000256" key="2">
    <source>
        <dbReference type="ARBA" id="ARBA00022737"/>
    </source>
</evidence>
<evidence type="ECO:0000256" key="4">
    <source>
        <dbReference type="ARBA" id="ARBA00023027"/>
    </source>
</evidence>
<dbReference type="InterPro" id="IPR058546">
    <property type="entry name" value="RPS4B/Roq1-like_LRR"/>
</dbReference>
<dbReference type="Gramene" id="PRQ59965">
    <property type="protein sequence ID" value="PRQ59965"/>
    <property type="gene ID" value="RchiOBHm_Chr1g0375971"/>
</dbReference>
<dbReference type="EMBL" id="PDCK01000039">
    <property type="protein sequence ID" value="PRQ59965.1"/>
    <property type="molecule type" value="Genomic_DNA"/>
</dbReference>
<gene>
    <name evidence="6" type="ORF">RchiOBHm_Chr1g0375971</name>
</gene>
<dbReference type="PANTHER" id="PTHR11017:SF573">
    <property type="entry name" value="ADP-RIBOSYL CYCLASE_CYCLIC ADP-RIBOSE HYDROLASE"/>
    <property type="match status" value="1"/>
</dbReference>
<evidence type="ECO:0000313" key="6">
    <source>
        <dbReference type="EMBL" id="PRQ59965.1"/>
    </source>
</evidence>
<dbReference type="InterPro" id="IPR042197">
    <property type="entry name" value="Apaf_helical"/>
</dbReference>
<comment type="caution">
    <text evidence="6">The sequence shown here is derived from an EMBL/GenBank/DDBJ whole genome shotgun (WGS) entry which is preliminary data.</text>
</comment>
<dbReference type="InterPro" id="IPR035897">
    <property type="entry name" value="Toll_tir_struct_dom_sf"/>
</dbReference>
<dbReference type="PRINTS" id="PR00364">
    <property type="entry name" value="DISEASERSIST"/>
</dbReference>
<dbReference type="Gene3D" id="3.80.10.10">
    <property type="entry name" value="Ribonuclease Inhibitor"/>
    <property type="match status" value="6"/>
</dbReference>